<dbReference type="AlphaFoldDB" id="A0A1M7LC08"/>
<keyword evidence="1" id="KW-0812">Transmembrane</keyword>
<feature type="transmembrane region" description="Helical" evidence="1">
    <location>
        <begin position="151"/>
        <end position="168"/>
    </location>
</feature>
<dbReference type="OrthoDB" id="839553at2"/>
<sequence length="174" mass="18744">MQYLHHYYKSRPLLISLITLTAAVLLPVTIHLAPPVQGTPLGAILLPMFYVPLIALVLLGKTPALAAAALSPALNFLISGNDQWSLMLLLTLELVFFTLSLAYLKNRLGTGWAVLPSLLVAKLIGAAALVWLQYASLSPVDYFLGSLSRGWAGAVVLIVLGFVVAGTSRDHRRD</sequence>
<feature type="transmembrane region" description="Helical" evidence="1">
    <location>
        <begin position="39"/>
        <end position="59"/>
    </location>
</feature>
<accession>A0A1M7LC08</accession>
<dbReference type="EMBL" id="FRCY01000003">
    <property type="protein sequence ID" value="SHM75405.1"/>
    <property type="molecule type" value="Genomic_DNA"/>
</dbReference>
<feature type="transmembrane region" description="Helical" evidence="1">
    <location>
        <begin position="111"/>
        <end position="131"/>
    </location>
</feature>
<dbReference type="RefSeq" id="WP_073093661.1">
    <property type="nucleotide sequence ID" value="NZ_FRCY01000003.1"/>
</dbReference>
<protein>
    <submittedName>
        <fullName evidence="2">Uncharacterized protein</fullName>
    </submittedName>
</protein>
<proteinExistence type="predicted"/>
<dbReference type="STRING" id="388280.SAMN04488057_103212"/>
<gene>
    <name evidence="2" type="ORF">SAMN04488057_103212</name>
</gene>
<reference evidence="2 3" key="1">
    <citation type="submission" date="2016-11" db="EMBL/GenBank/DDBJ databases">
        <authorList>
            <person name="Jaros S."/>
            <person name="Januszkiewicz K."/>
            <person name="Wedrychowicz H."/>
        </authorList>
    </citation>
    <scope>NUCLEOTIDE SEQUENCE [LARGE SCALE GENOMIC DNA]</scope>
    <source>
        <strain evidence="2 3">CGMCC 1.6102</strain>
    </source>
</reference>
<keyword evidence="3" id="KW-1185">Reference proteome</keyword>
<evidence type="ECO:0000313" key="3">
    <source>
        <dbReference type="Proteomes" id="UP000184513"/>
    </source>
</evidence>
<keyword evidence="1" id="KW-1133">Transmembrane helix</keyword>
<organism evidence="2 3">
    <name type="scientific">Cyclobacterium lianum</name>
    <dbReference type="NCBI Taxonomy" id="388280"/>
    <lineage>
        <taxon>Bacteria</taxon>
        <taxon>Pseudomonadati</taxon>
        <taxon>Bacteroidota</taxon>
        <taxon>Cytophagia</taxon>
        <taxon>Cytophagales</taxon>
        <taxon>Cyclobacteriaceae</taxon>
        <taxon>Cyclobacterium</taxon>
    </lineage>
</organism>
<feature type="transmembrane region" description="Helical" evidence="1">
    <location>
        <begin position="86"/>
        <end position="104"/>
    </location>
</feature>
<evidence type="ECO:0000256" key="1">
    <source>
        <dbReference type="SAM" id="Phobius"/>
    </source>
</evidence>
<feature type="transmembrane region" description="Helical" evidence="1">
    <location>
        <begin position="64"/>
        <end position="80"/>
    </location>
</feature>
<keyword evidence="1" id="KW-0472">Membrane</keyword>
<dbReference type="Proteomes" id="UP000184513">
    <property type="component" value="Unassembled WGS sequence"/>
</dbReference>
<evidence type="ECO:0000313" key="2">
    <source>
        <dbReference type="EMBL" id="SHM75405.1"/>
    </source>
</evidence>
<feature type="transmembrane region" description="Helical" evidence="1">
    <location>
        <begin position="12"/>
        <end position="33"/>
    </location>
</feature>
<name>A0A1M7LC08_9BACT</name>